<dbReference type="RefSeq" id="WP_081202912.1">
    <property type="nucleotide sequence ID" value="NZ_FOCZ01000016.1"/>
</dbReference>
<gene>
    <name evidence="2" type="ORF">A4H97_10900</name>
</gene>
<dbReference type="OrthoDB" id="5933722at2"/>
<comment type="caution">
    <text evidence="2">The sequence shown here is derived from an EMBL/GenBank/DDBJ whole genome shotgun (WGS) entry which is preliminary data.</text>
</comment>
<feature type="transmembrane region" description="Helical" evidence="1">
    <location>
        <begin position="87"/>
        <end position="107"/>
    </location>
</feature>
<keyword evidence="1" id="KW-0812">Transmembrane</keyword>
<keyword evidence="1" id="KW-0472">Membrane</keyword>
<keyword evidence="1" id="KW-1133">Transmembrane helix</keyword>
<organism evidence="2 3">
    <name type="scientific">Niastella yeongjuensis</name>
    <dbReference type="NCBI Taxonomy" id="354355"/>
    <lineage>
        <taxon>Bacteria</taxon>
        <taxon>Pseudomonadati</taxon>
        <taxon>Bacteroidota</taxon>
        <taxon>Chitinophagia</taxon>
        <taxon>Chitinophagales</taxon>
        <taxon>Chitinophagaceae</taxon>
        <taxon>Niastella</taxon>
    </lineage>
</organism>
<feature type="transmembrane region" description="Helical" evidence="1">
    <location>
        <begin position="40"/>
        <end position="66"/>
    </location>
</feature>
<evidence type="ECO:0000313" key="2">
    <source>
        <dbReference type="EMBL" id="OQP44858.1"/>
    </source>
</evidence>
<reference evidence="3" key="1">
    <citation type="submission" date="2016-04" db="EMBL/GenBank/DDBJ databases">
        <authorList>
            <person name="Chen L."/>
            <person name="Zhuang W."/>
            <person name="Wang G."/>
        </authorList>
    </citation>
    <scope>NUCLEOTIDE SEQUENCE [LARGE SCALE GENOMIC DNA]</scope>
    <source>
        <strain evidence="3">17621</strain>
    </source>
</reference>
<evidence type="ECO:0000256" key="1">
    <source>
        <dbReference type="SAM" id="Phobius"/>
    </source>
</evidence>
<accession>A0A1V9EFE9</accession>
<name>A0A1V9EFE9_9BACT</name>
<dbReference type="Proteomes" id="UP000192610">
    <property type="component" value="Unassembled WGS sequence"/>
</dbReference>
<protein>
    <submittedName>
        <fullName evidence="2">Uncharacterized protein</fullName>
    </submittedName>
</protein>
<dbReference type="STRING" id="354355.SAMN05660816_05919"/>
<keyword evidence="3" id="KW-1185">Reference proteome</keyword>
<sequence length="150" mass="16443">MITWFALSRAMAATALLLPMINHFANTNLAFDSPQQWQILVPILLLPFIIGLISGIYPAIFMSSFLPVKVLKGIIKTGSGGVSFRKVLVVSQFSISIILIVATTVVFRQTQYIQKADLGFSKDAILTMGYVGQLHSQYDAFKAGSRMVDA</sequence>
<proteinExistence type="predicted"/>
<dbReference type="AlphaFoldDB" id="A0A1V9EFE9"/>
<dbReference type="EMBL" id="LVXG01000034">
    <property type="protein sequence ID" value="OQP44858.1"/>
    <property type="molecule type" value="Genomic_DNA"/>
</dbReference>
<evidence type="ECO:0000313" key="3">
    <source>
        <dbReference type="Proteomes" id="UP000192610"/>
    </source>
</evidence>